<name>A0A518CZA4_9BACT</name>
<dbReference type="PANTHER" id="PTHR45947:SF15">
    <property type="entry name" value="TEICHURONIC ACID BIOSYNTHESIS GLYCOSYLTRANSFERASE TUAC-RELATED"/>
    <property type="match status" value="1"/>
</dbReference>
<dbReference type="Pfam" id="PF13579">
    <property type="entry name" value="Glyco_trans_4_4"/>
    <property type="match status" value="1"/>
</dbReference>
<dbReference type="AlphaFoldDB" id="A0A518CZA4"/>
<dbReference type="GO" id="GO:0004373">
    <property type="term" value="F:alpha-1,4-glucan glucosyltransferase (UDP-glucose donor) activity"/>
    <property type="evidence" value="ECO:0007669"/>
    <property type="project" value="UniProtKB-EC"/>
</dbReference>
<accession>A0A518CZA4</accession>
<dbReference type="OrthoDB" id="9802525at2"/>
<sequence length="419" mass="43964">MPHVLHVLCQRPGLTGSGVTLERLTGATRALGFEASAVIGVPVDGETRVRGVDDDAVTCVRFASNAGGALDLPHDVVGMSDVMPYRSRTWASLDAGELDAWWNAFVAAIRGAAERRRPDLVHAHHAWLVAAAARDALPGVPLVVHGHGSDLRQFDLAPKVGQKVRAHLAGLDRLVTLHTEQAERYAERLAIDAARTCVVGSGFEPERFDPTGRERLREQRIVFVGKLSHAKGVDALLLAHAILRRTRPRARLVLVGGGSGPQSDALRAQARAQPGVDLAGRLDDDTLVRVLHSSAVMALPSLWEGLPLVLLEGAAAGAQLAATGLPGVVGALAGPLGNALEVVAPPRTVDGESCAPGELEPFAERLAAALDRALAKAQRGERAGPRALAPFTWDAVAGRVADVWREVLASAGTGGAARS</sequence>
<dbReference type="Pfam" id="PF13692">
    <property type="entry name" value="Glyco_trans_1_4"/>
    <property type="match status" value="1"/>
</dbReference>
<protein>
    <submittedName>
        <fullName evidence="2">Glycogen synthase</fullName>
        <ecNumber evidence="2">2.4.1.11</ecNumber>
    </submittedName>
</protein>
<dbReference type="Gene3D" id="3.40.50.2000">
    <property type="entry name" value="Glycogen Phosphorylase B"/>
    <property type="match status" value="2"/>
</dbReference>
<dbReference type="PANTHER" id="PTHR45947">
    <property type="entry name" value="SULFOQUINOVOSYL TRANSFERASE SQD2"/>
    <property type="match status" value="1"/>
</dbReference>
<gene>
    <name evidence="2" type="ORF">Pla163_16670</name>
</gene>
<reference evidence="2 3" key="1">
    <citation type="submission" date="2019-02" db="EMBL/GenBank/DDBJ databases">
        <title>Deep-cultivation of Planctomycetes and their phenomic and genomic characterization uncovers novel biology.</title>
        <authorList>
            <person name="Wiegand S."/>
            <person name="Jogler M."/>
            <person name="Boedeker C."/>
            <person name="Pinto D."/>
            <person name="Vollmers J."/>
            <person name="Rivas-Marin E."/>
            <person name="Kohn T."/>
            <person name="Peeters S.H."/>
            <person name="Heuer A."/>
            <person name="Rast P."/>
            <person name="Oberbeckmann S."/>
            <person name="Bunk B."/>
            <person name="Jeske O."/>
            <person name="Meyerdierks A."/>
            <person name="Storesund J.E."/>
            <person name="Kallscheuer N."/>
            <person name="Luecker S."/>
            <person name="Lage O.M."/>
            <person name="Pohl T."/>
            <person name="Merkel B.J."/>
            <person name="Hornburger P."/>
            <person name="Mueller R.-W."/>
            <person name="Bruemmer F."/>
            <person name="Labrenz M."/>
            <person name="Spormann A.M."/>
            <person name="Op den Camp H."/>
            <person name="Overmann J."/>
            <person name="Amann R."/>
            <person name="Jetten M.S.M."/>
            <person name="Mascher T."/>
            <person name="Medema M.H."/>
            <person name="Devos D.P."/>
            <person name="Kaster A.-K."/>
            <person name="Ovreas L."/>
            <person name="Rohde M."/>
            <person name="Galperin M.Y."/>
            <person name="Jogler C."/>
        </authorList>
    </citation>
    <scope>NUCLEOTIDE SEQUENCE [LARGE SCALE GENOMIC DNA]</scope>
    <source>
        <strain evidence="2 3">Pla163</strain>
    </source>
</reference>
<keyword evidence="2" id="KW-0328">Glycosyltransferase</keyword>
<keyword evidence="3" id="KW-1185">Reference proteome</keyword>
<evidence type="ECO:0000259" key="1">
    <source>
        <dbReference type="Pfam" id="PF13579"/>
    </source>
</evidence>
<dbReference type="CDD" id="cd03801">
    <property type="entry name" value="GT4_PimA-like"/>
    <property type="match status" value="1"/>
</dbReference>
<dbReference type="EMBL" id="CP036290">
    <property type="protein sequence ID" value="QDU84556.1"/>
    <property type="molecule type" value="Genomic_DNA"/>
</dbReference>
<proteinExistence type="predicted"/>
<evidence type="ECO:0000313" key="3">
    <source>
        <dbReference type="Proteomes" id="UP000319342"/>
    </source>
</evidence>
<dbReference type="Proteomes" id="UP000319342">
    <property type="component" value="Chromosome"/>
</dbReference>
<evidence type="ECO:0000313" key="2">
    <source>
        <dbReference type="EMBL" id="QDU84556.1"/>
    </source>
</evidence>
<dbReference type="InterPro" id="IPR028098">
    <property type="entry name" value="Glyco_trans_4-like_N"/>
</dbReference>
<dbReference type="SUPFAM" id="SSF53756">
    <property type="entry name" value="UDP-Glycosyltransferase/glycogen phosphorylase"/>
    <property type="match status" value="1"/>
</dbReference>
<dbReference type="EC" id="2.4.1.11" evidence="2"/>
<dbReference type="RefSeq" id="WP_145186311.1">
    <property type="nucleotide sequence ID" value="NZ_CP036290.1"/>
</dbReference>
<organism evidence="2 3">
    <name type="scientific">Rohdeia mirabilis</name>
    <dbReference type="NCBI Taxonomy" id="2528008"/>
    <lineage>
        <taxon>Bacteria</taxon>
        <taxon>Pseudomonadati</taxon>
        <taxon>Planctomycetota</taxon>
        <taxon>Planctomycetia</taxon>
        <taxon>Planctomycetia incertae sedis</taxon>
        <taxon>Rohdeia</taxon>
    </lineage>
</organism>
<keyword evidence="2" id="KW-0808">Transferase</keyword>
<feature type="domain" description="Glycosyltransferase subfamily 4-like N-terminal" evidence="1">
    <location>
        <begin position="15"/>
        <end position="201"/>
    </location>
</feature>
<dbReference type="InterPro" id="IPR050194">
    <property type="entry name" value="Glycosyltransferase_grp1"/>
</dbReference>